<keyword evidence="4" id="KW-1185">Reference proteome</keyword>
<feature type="compositionally biased region" description="Polar residues" evidence="1">
    <location>
        <begin position="240"/>
        <end position="249"/>
    </location>
</feature>
<evidence type="ECO:0000256" key="1">
    <source>
        <dbReference type="SAM" id="MobiDB-lite"/>
    </source>
</evidence>
<dbReference type="PANTHER" id="PTHR46411">
    <property type="entry name" value="FAMILY ATPASE, PUTATIVE-RELATED"/>
    <property type="match status" value="1"/>
</dbReference>
<dbReference type="Gene3D" id="3.40.50.300">
    <property type="entry name" value="P-loop containing nucleotide triphosphate hydrolases"/>
    <property type="match status" value="1"/>
</dbReference>
<feature type="region of interest" description="Disordered" evidence="1">
    <location>
        <begin position="113"/>
        <end position="154"/>
    </location>
</feature>
<dbReference type="GO" id="GO:0016887">
    <property type="term" value="F:ATP hydrolysis activity"/>
    <property type="evidence" value="ECO:0007669"/>
    <property type="project" value="InterPro"/>
</dbReference>
<dbReference type="InterPro" id="IPR003593">
    <property type="entry name" value="AAA+_ATPase"/>
</dbReference>
<dbReference type="SUPFAM" id="SSF52540">
    <property type="entry name" value="P-loop containing nucleoside triphosphate hydrolases"/>
    <property type="match status" value="1"/>
</dbReference>
<dbReference type="AlphaFoldDB" id="A0A4V3HWF0"/>
<feature type="compositionally biased region" description="Basic and acidic residues" evidence="1">
    <location>
        <begin position="250"/>
        <end position="261"/>
    </location>
</feature>
<feature type="compositionally biased region" description="Low complexity" evidence="1">
    <location>
        <begin position="1"/>
        <end position="17"/>
    </location>
</feature>
<gene>
    <name evidence="3" type="primary">ftsH-1</name>
    <name evidence="3" type="ORF">CTRI78_v004753</name>
</gene>
<keyword evidence="3" id="KW-0378">Hydrolase</keyword>
<accession>A0A4V3HWF0</accession>
<feature type="compositionally biased region" description="Basic and acidic residues" evidence="1">
    <location>
        <begin position="923"/>
        <end position="932"/>
    </location>
</feature>
<dbReference type="Proteomes" id="UP000295703">
    <property type="component" value="Unassembled WGS sequence"/>
</dbReference>
<sequence length="1080" mass="122489">MTDEAAPSRPSSREASPVPTVRREAVSMPTKAARDASPSSAVHGGSDRDSDDGSSSQASYFNVGLPFVERPVDVGVRFYDYKSYMNRIQGQNDDFTIEVLTTKPNWFEEVQAEWEQRGVRDRGSGEETKTQETRSTPNPGLQLRLPKSSESCPDDAHIQRVRLRSRTLAYHLTSLSGWDSPHSGTSIQIFRPFRILEDTFEGMKAKLEEMEKDAEMEVEAVPETDVKDAQPCNVADEDSSNNQPESTEASAEKIPDHHSDIETAGGQNLSAAGDEEDTRAASSFSPVDVMRCYIGFVEKYILPIKGRLREGKDKTRSRVRYDDIPYLFQPGELIYWPLENKPGQTLHRSATQSVWRMVSCTPHAEFSDWDSMKAGRTDRLTMLDVYCLDYTGEKVVPVWRTIDFAWFKGERTIGSLEAYPLKFHPNHDSILDEYRASGENFRACVAGGFKHLYYSGWTFITDVDGEAAIDEKGGLIRHPEYVESEVIVDFKETLRSFPLWETRTGSRYIPSTPWPPAYCELSCYIWEEYSTDRHGKRRGRVYNTFNVPTANFLWEKDALGWVEQDHVLSKDVHPEDDDWSDENLALLPKRLFGYILRERRFARLDVASVDLSKKQRGATLDDVQMKDSRRRMIRSAVSTHFRGLQMEKRGANPMDLDVIRGKGKGLVILLHGAPGVGKTATAEAIAAENSKPLFPITCGDLGFSPGAVDKSLRDIFRYAHLWDCILLLDEADVFLTQRSRSGGNLERNALVGVFLRVLEYYSGVLFLTTNRVGALDEAFQSRVHLSLCYPPLSLSDTLQILQSNLNRLPRWENMADKTDTEGYLKVNDEAIRIFVKEQYRAYVKTSPHKKGPWNGRQIRNAVQIAAGLAFYDKEAEVKKKGRDDGFPAYLTDSHFDAVAKTTAEFEMYLKEAKAGDEAFLSRQRGERADHVHSKSQNFEHLQSFEDDSETANDSARSHRSSTPARREGKRPSPTPRNQSDRSRNSVSRQSGGTGGRAYSSPSGGRGPRRPPGLLTPRQSHESRYDEYDEEQDERVQDFSEENEEELERNFHRSRNDPRSSKQSQAQFGRKGKQYVWGEQQ</sequence>
<feature type="compositionally biased region" description="Basic and acidic residues" evidence="1">
    <location>
        <begin position="114"/>
        <end position="132"/>
    </location>
</feature>
<dbReference type="InterPro" id="IPR003959">
    <property type="entry name" value="ATPase_AAA_core"/>
</dbReference>
<dbReference type="GO" id="GO:0005524">
    <property type="term" value="F:ATP binding"/>
    <property type="evidence" value="ECO:0007669"/>
    <property type="project" value="InterPro"/>
</dbReference>
<feature type="compositionally biased region" description="Acidic residues" evidence="1">
    <location>
        <begin position="1026"/>
        <end position="1046"/>
    </location>
</feature>
<dbReference type="STRING" id="5466.A0A4V3HWF0"/>
<dbReference type="GO" id="GO:0008237">
    <property type="term" value="F:metallopeptidase activity"/>
    <property type="evidence" value="ECO:0007669"/>
    <property type="project" value="UniProtKB-KW"/>
</dbReference>
<name>A0A4V3HWF0_COLTR</name>
<dbReference type="GO" id="GO:0006508">
    <property type="term" value="P:proteolysis"/>
    <property type="evidence" value="ECO:0007669"/>
    <property type="project" value="UniProtKB-KW"/>
</dbReference>
<feature type="domain" description="AAA+ ATPase" evidence="2">
    <location>
        <begin position="664"/>
        <end position="793"/>
    </location>
</feature>
<keyword evidence="3" id="KW-0645">Protease</keyword>
<organism evidence="3 4">
    <name type="scientific">Colletotrichum trifolii</name>
    <dbReference type="NCBI Taxonomy" id="5466"/>
    <lineage>
        <taxon>Eukaryota</taxon>
        <taxon>Fungi</taxon>
        <taxon>Dikarya</taxon>
        <taxon>Ascomycota</taxon>
        <taxon>Pezizomycotina</taxon>
        <taxon>Sordariomycetes</taxon>
        <taxon>Hypocreomycetidae</taxon>
        <taxon>Glomerellales</taxon>
        <taxon>Glomerellaceae</taxon>
        <taxon>Colletotrichum</taxon>
        <taxon>Colletotrichum orbiculare species complex</taxon>
    </lineage>
</organism>
<feature type="region of interest" description="Disordered" evidence="1">
    <location>
        <begin position="923"/>
        <end position="1080"/>
    </location>
</feature>
<dbReference type="Pfam" id="PF00004">
    <property type="entry name" value="AAA"/>
    <property type="match status" value="1"/>
</dbReference>
<dbReference type="Pfam" id="PF23232">
    <property type="entry name" value="AAA_lid_13"/>
    <property type="match status" value="1"/>
</dbReference>
<dbReference type="InterPro" id="IPR027417">
    <property type="entry name" value="P-loop_NTPase"/>
</dbReference>
<feature type="region of interest" description="Disordered" evidence="1">
    <location>
        <begin position="218"/>
        <end position="281"/>
    </location>
</feature>
<dbReference type="InterPro" id="IPR056599">
    <property type="entry name" value="AAA_lid_fung"/>
</dbReference>
<evidence type="ECO:0000313" key="3">
    <source>
        <dbReference type="EMBL" id="TDZ60727.1"/>
    </source>
</evidence>
<feature type="region of interest" description="Disordered" evidence="1">
    <location>
        <begin position="1"/>
        <end position="57"/>
    </location>
</feature>
<reference evidence="3 4" key="1">
    <citation type="submission" date="2018-12" db="EMBL/GenBank/DDBJ databases">
        <title>Genome sequence and assembly of Colletotrichum trifolii.</title>
        <authorList>
            <person name="Gan P."/>
            <person name="Shirasu K."/>
        </authorList>
    </citation>
    <scope>NUCLEOTIDE SEQUENCE [LARGE SCALE GENOMIC DNA]</scope>
    <source>
        <strain evidence="3 4">543-2</strain>
    </source>
</reference>
<keyword evidence="3" id="KW-0482">Metalloprotease</keyword>
<proteinExistence type="predicted"/>
<dbReference type="InterPro" id="IPR054289">
    <property type="entry name" value="DUF7025"/>
</dbReference>
<dbReference type="Pfam" id="PF22942">
    <property type="entry name" value="DUF7025"/>
    <property type="match status" value="1"/>
</dbReference>
<comment type="caution">
    <text evidence="3">The sequence shown here is derived from an EMBL/GenBank/DDBJ whole genome shotgun (WGS) entry which is preliminary data.</text>
</comment>
<dbReference type="SMART" id="SM00382">
    <property type="entry name" value="AAA"/>
    <property type="match status" value="1"/>
</dbReference>
<protein>
    <submittedName>
        <fullName evidence="3">ATP-dependent zinc metalloprotease FtsH</fullName>
    </submittedName>
</protein>
<evidence type="ECO:0000259" key="2">
    <source>
        <dbReference type="SMART" id="SM00382"/>
    </source>
</evidence>
<dbReference type="PANTHER" id="PTHR46411:SF3">
    <property type="entry name" value="AAA+ ATPASE DOMAIN-CONTAINING PROTEIN"/>
    <property type="match status" value="1"/>
</dbReference>
<feature type="compositionally biased region" description="Basic and acidic residues" evidence="1">
    <location>
        <begin position="1047"/>
        <end position="1059"/>
    </location>
</feature>
<dbReference type="EMBL" id="RYZW01000036">
    <property type="protein sequence ID" value="TDZ60727.1"/>
    <property type="molecule type" value="Genomic_DNA"/>
</dbReference>
<evidence type="ECO:0000313" key="4">
    <source>
        <dbReference type="Proteomes" id="UP000295703"/>
    </source>
</evidence>